<keyword evidence="5 6" id="KW-0472">Membrane</keyword>
<feature type="domain" description="Cardiolipin synthase N-terminal" evidence="7">
    <location>
        <begin position="13"/>
        <end position="55"/>
    </location>
</feature>
<organism evidence="8 9">
    <name type="scientific">Roseovarius aestuarii</name>
    <dbReference type="NCBI Taxonomy" id="475083"/>
    <lineage>
        <taxon>Bacteria</taxon>
        <taxon>Pseudomonadati</taxon>
        <taxon>Pseudomonadota</taxon>
        <taxon>Alphaproteobacteria</taxon>
        <taxon>Rhodobacterales</taxon>
        <taxon>Roseobacteraceae</taxon>
        <taxon>Roseovarius</taxon>
    </lineage>
</organism>
<evidence type="ECO:0000256" key="3">
    <source>
        <dbReference type="ARBA" id="ARBA00022692"/>
    </source>
</evidence>
<dbReference type="OrthoDB" id="8455471at2"/>
<evidence type="ECO:0000256" key="6">
    <source>
        <dbReference type="SAM" id="Phobius"/>
    </source>
</evidence>
<dbReference type="Pfam" id="PF13396">
    <property type="entry name" value="PLDc_N"/>
    <property type="match status" value="1"/>
</dbReference>
<accession>A0A1X7BLE0</accession>
<name>A0A1X7BLE0_9RHOB</name>
<evidence type="ECO:0000313" key="9">
    <source>
        <dbReference type="Proteomes" id="UP000193224"/>
    </source>
</evidence>
<protein>
    <recommendedName>
        <fullName evidence="7">Cardiolipin synthase N-terminal domain-containing protein</fullName>
    </recommendedName>
</protein>
<feature type="transmembrane region" description="Helical" evidence="6">
    <location>
        <begin position="34"/>
        <end position="53"/>
    </location>
</feature>
<evidence type="ECO:0000256" key="2">
    <source>
        <dbReference type="ARBA" id="ARBA00022475"/>
    </source>
</evidence>
<keyword evidence="3 6" id="KW-0812">Transmembrane</keyword>
<evidence type="ECO:0000313" key="8">
    <source>
        <dbReference type="EMBL" id="SMC10462.1"/>
    </source>
</evidence>
<keyword evidence="2" id="KW-1003">Cell membrane</keyword>
<reference evidence="8 9" key="1">
    <citation type="submission" date="2017-03" db="EMBL/GenBank/DDBJ databases">
        <authorList>
            <person name="Afonso C.L."/>
            <person name="Miller P.J."/>
            <person name="Scott M.A."/>
            <person name="Spackman E."/>
            <person name="Goraichik I."/>
            <person name="Dimitrov K.M."/>
            <person name="Suarez D.L."/>
            <person name="Swayne D.E."/>
        </authorList>
    </citation>
    <scope>NUCLEOTIDE SEQUENCE [LARGE SCALE GENOMIC DNA]</scope>
    <source>
        <strain evidence="8 9">CECT 7745</strain>
    </source>
</reference>
<proteinExistence type="predicted"/>
<keyword evidence="4 6" id="KW-1133">Transmembrane helix</keyword>
<dbReference type="RefSeq" id="WP_085798424.1">
    <property type="nucleotide sequence ID" value="NZ_FWXB01000001.1"/>
</dbReference>
<evidence type="ECO:0000256" key="5">
    <source>
        <dbReference type="ARBA" id="ARBA00023136"/>
    </source>
</evidence>
<sequence>MEYAGVGGVLVLALNVWAIVAIIGSDITTGRKVLWTLLVLVFPIIGFVIWLVAGPRASQRSV</sequence>
<dbReference type="Proteomes" id="UP000193224">
    <property type="component" value="Unassembled WGS sequence"/>
</dbReference>
<evidence type="ECO:0000259" key="7">
    <source>
        <dbReference type="Pfam" id="PF13396"/>
    </source>
</evidence>
<dbReference type="AlphaFoldDB" id="A0A1X7BLE0"/>
<evidence type="ECO:0000256" key="4">
    <source>
        <dbReference type="ARBA" id="ARBA00022989"/>
    </source>
</evidence>
<dbReference type="InterPro" id="IPR027379">
    <property type="entry name" value="CLS_N"/>
</dbReference>
<gene>
    <name evidence="8" type="ORF">ROA7745_00269</name>
</gene>
<dbReference type="GO" id="GO:0005886">
    <property type="term" value="C:plasma membrane"/>
    <property type="evidence" value="ECO:0007669"/>
    <property type="project" value="UniProtKB-SubCell"/>
</dbReference>
<comment type="subcellular location">
    <subcellularLocation>
        <location evidence="1">Cell membrane</location>
        <topology evidence="1">Multi-pass membrane protein</topology>
    </subcellularLocation>
</comment>
<keyword evidence="9" id="KW-1185">Reference proteome</keyword>
<evidence type="ECO:0000256" key="1">
    <source>
        <dbReference type="ARBA" id="ARBA00004651"/>
    </source>
</evidence>
<dbReference type="EMBL" id="FWXB01000001">
    <property type="protein sequence ID" value="SMC10462.1"/>
    <property type="molecule type" value="Genomic_DNA"/>
</dbReference>